<sequence length="192" mass="22142">MSQILENNGQLEISGVLSTWRMICSQLATHYDQDDQLRLTLVCSAATKETVTQFLAPIQTLPRLKELKIRMGPYRNLGLQRMVMTTIQQKTRYFPQQPGKTFPFFRLPVELQISILEYSGLIAPKTLMLQGVHLSCQETCLLFRWRLQTVPAIFDSSWILKYSPADIRLEDDETIRQYPTSSIIASERSAVW</sequence>
<reference evidence="1 2" key="1">
    <citation type="submission" date="2024-07" db="EMBL/GenBank/DDBJ databases">
        <title>Section-level genome sequencing and comparative genomics of Aspergillus sections Usti and Cavernicolus.</title>
        <authorList>
            <consortium name="Lawrence Berkeley National Laboratory"/>
            <person name="Nybo J.L."/>
            <person name="Vesth T.C."/>
            <person name="Theobald S."/>
            <person name="Frisvad J.C."/>
            <person name="Larsen T.O."/>
            <person name="Kjaerboelling I."/>
            <person name="Rothschild-Mancinelli K."/>
            <person name="Lyhne E.K."/>
            <person name="Kogle M.E."/>
            <person name="Barry K."/>
            <person name="Clum A."/>
            <person name="Na H."/>
            <person name="Ledsgaard L."/>
            <person name="Lin J."/>
            <person name="Lipzen A."/>
            <person name="Kuo A."/>
            <person name="Riley R."/>
            <person name="Mondo S."/>
            <person name="LaButti K."/>
            <person name="Haridas S."/>
            <person name="Pangalinan J."/>
            <person name="Salamov A.A."/>
            <person name="Simmons B.A."/>
            <person name="Magnuson J.K."/>
            <person name="Chen J."/>
            <person name="Drula E."/>
            <person name="Henrissat B."/>
            <person name="Wiebenga A."/>
            <person name="Lubbers R.J."/>
            <person name="Gomes A.C."/>
            <person name="Makela M.R."/>
            <person name="Stajich J."/>
            <person name="Grigoriev I.V."/>
            <person name="Mortensen U.H."/>
            <person name="De vries R.P."/>
            <person name="Baker S.E."/>
            <person name="Andersen M.R."/>
        </authorList>
    </citation>
    <scope>NUCLEOTIDE SEQUENCE [LARGE SCALE GENOMIC DNA]</scope>
    <source>
        <strain evidence="1 2">CBS 600.67</strain>
    </source>
</reference>
<accession>A0ABR4IX40</accession>
<organism evidence="1 2">
    <name type="scientific">Aspergillus cavernicola</name>
    <dbReference type="NCBI Taxonomy" id="176166"/>
    <lineage>
        <taxon>Eukaryota</taxon>
        <taxon>Fungi</taxon>
        <taxon>Dikarya</taxon>
        <taxon>Ascomycota</taxon>
        <taxon>Pezizomycotina</taxon>
        <taxon>Eurotiomycetes</taxon>
        <taxon>Eurotiomycetidae</taxon>
        <taxon>Eurotiales</taxon>
        <taxon>Aspergillaceae</taxon>
        <taxon>Aspergillus</taxon>
        <taxon>Aspergillus subgen. Nidulantes</taxon>
    </lineage>
</organism>
<dbReference type="Proteomes" id="UP001610335">
    <property type="component" value="Unassembled WGS sequence"/>
</dbReference>
<name>A0ABR4IX40_9EURO</name>
<protein>
    <recommendedName>
        <fullName evidence="3">F-box domain-containing protein</fullName>
    </recommendedName>
</protein>
<evidence type="ECO:0008006" key="3">
    <source>
        <dbReference type="Google" id="ProtNLM"/>
    </source>
</evidence>
<evidence type="ECO:0000313" key="1">
    <source>
        <dbReference type="EMBL" id="KAL2831432.1"/>
    </source>
</evidence>
<comment type="caution">
    <text evidence="1">The sequence shown here is derived from an EMBL/GenBank/DDBJ whole genome shotgun (WGS) entry which is preliminary data.</text>
</comment>
<evidence type="ECO:0000313" key="2">
    <source>
        <dbReference type="Proteomes" id="UP001610335"/>
    </source>
</evidence>
<keyword evidence="2" id="KW-1185">Reference proteome</keyword>
<dbReference type="EMBL" id="JBFXLS010000009">
    <property type="protein sequence ID" value="KAL2831432.1"/>
    <property type="molecule type" value="Genomic_DNA"/>
</dbReference>
<proteinExistence type="predicted"/>
<gene>
    <name evidence="1" type="ORF">BDW59DRAFT_130891</name>
</gene>